<dbReference type="KEGG" id="mlr:MELLADRAFT_105989"/>
<dbReference type="Proteomes" id="UP000001072">
    <property type="component" value="Unassembled WGS sequence"/>
</dbReference>
<dbReference type="HOGENOM" id="CLU_1461628_0_0_1"/>
<accession>F4RK01</accession>
<organism evidence="2">
    <name type="scientific">Melampsora larici-populina (strain 98AG31 / pathotype 3-4-7)</name>
    <name type="common">Poplar leaf rust fungus</name>
    <dbReference type="NCBI Taxonomy" id="747676"/>
    <lineage>
        <taxon>Eukaryota</taxon>
        <taxon>Fungi</taxon>
        <taxon>Dikarya</taxon>
        <taxon>Basidiomycota</taxon>
        <taxon>Pucciniomycotina</taxon>
        <taxon>Pucciniomycetes</taxon>
        <taxon>Pucciniales</taxon>
        <taxon>Melampsoraceae</taxon>
        <taxon>Melampsora</taxon>
    </lineage>
</organism>
<evidence type="ECO:0000313" key="2">
    <source>
        <dbReference type="Proteomes" id="UP000001072"/>
    </source>
</evidence>
<gene>
    <name evidence="1" type="ORF">MELLADRAFT_105989</name>
</gene>
<dbReference type="GeneID" id="18922771"/>
<proteinExistence type="predicted"/>
<evidence type="ECO:0000313" key="1">
    <source>
        <dbReference type="EMBL" id="EGG07409.1"/>
    </source>
</evidence>
<keyword evidence="2" id="KW-1185">Reference proteome</keyword>
<dbReference type="InParanoid" id="F4RK01"/>
<sequence length="185" mass="21140">MCSVSLYIHRVALQSRSEQHVVTHSLLVWSVSLYIHRVALQSRSEQHVVTHSLLVWSVSLYIHRVALQSRSEQHVVTHSLLVWSVSLYIHRVALQSRSEQHVVTHSLLVWSATQSMGSDSHHNQSVTPATFGVIKPCIHNWHKHTFGGLHLIYGVFHSQFNMYPFQIQIGLQSFNGQLSHYKVPG</sequence>
<name>F4RK01_MELLP</name>
<dbReference type="AlphaFoldDB" id="F4RK01"/>
<dbReference type="VEuPathDB" id="FungiDB:MELLADRAFT_105989"/>
<reference evidence="2" key="1">
    <citation type="journal article" date="2011" name="Proc. Natl. Acad. Sci. U.S.A.">
        <title>Obligate biotrophy features unraveled by the genomic analysis of rust fungi.</title>
        <authorList>
            <person name="Duplessis S."/>
            <person name="Cuomo C.A."/>
            <person name="Lin Y.-C."/>
            <person name="Aerts A."/>
            <person name="Tisserant E."/>
            <person name="Veneault-Fourrey C."/>
            <person name="Joly D.L."/>
            <person name="Hacquard S."/>
            <person name="Amselem J."/>
            <person name="Cantarel B.L."/>
            <person name="Chiu R."/>
            <person name="Coutinho P.M."/>
            <person name="Feau N."/>
            <person name="Field M."/>
            <person name="Frey P."/>
            <person name="Gelhaye E."/>
            <person name="Goldberg J."/>
            <person name="Grabherr M.G."/>
            <person name="Kodira C.D."/>
            <person name="Kohler A."/>
            <person name="Kuees U."/>
            <person name="Lindquist E.A."/>
            <person name="Lucas S.M."/>
            <person name="Mago R."/>
            <person name="Mauceli E."/>
            <person name="Morin E."/>
            <person name="Murat C."/>
            <person name="Pangilinan J.L."/>
            <person name="Park R."/>
            <person name="Pearson M."/>
            <person name="Quesneville H."/>
            <person name="Rouhier N."/>
            <person name="Sakthikumar S."/>
            <person name="Salamov A.A."/>
            <person name="Schmutz J."/>
            <person name="Selles B."/>
            <person name="Shapiro H."/>
            <person name="Tanguay P."/>
            <person name="Tuskan G.A."/>
            <person name="Henrissat B."/>
            <person name="Van de Peer Y."/>
            <person name="Rouze P."/>
            <person name="Ellis J.G."/>
            <person name="Dodds P.N."/>
            <person name="Schein J.E."/>
            <person name="Zhong S."/>
            <person name="Hamelin R.C."/>
            <person name="Grigoriev I.V."/>
            <person name="Szabo L.J."/>
            <person name="Martin F."/>
        </authorList>
    </citation>
    <scope>NUCLEOTIDE SEQUENCE [LARGE SCALE GENOMIC DNA]</scope>
    <source>
        <strain evidence="2">98AG31 / pathotype 3-4-7</strain>
    </source>
</reference>
<dbReference type="RefSeq" id="XP_007409316.1">
    <property type="nucleotide sequence ID" value="XM_007409254.1"/>
</dbReference>
<dbReference type="EMBL" id="GL883104">
    <property type="protein sequence ID" value="EGG07409.1"/>
    <property type="molecule type" value="Genomic_DNA"/>
</dbReference>
<protein>
    <submittedName>
        <fullName evidence="1">Uncharacterized protein</fullName>
    </submittedName>
</protein>